<dbReference type="STRING" id="500610.SAMN02799615_00781"/>
<dbReference type="Pfam" id="PF02518">
    <property type="entry name" value="HATPase_c"/>
    <property type="match status" value="1"/>
</dbReference>
<dbReference type="Gene3D" id="3.30.450.20">
    <property type="entry name" value="PAS domain"/>
    <property type="match status" value="2"/>
</dbReference>
<reference evidence="16" key="1">
    <citation type="submission" date="2016-10" db="EMBL/GenBank/DDBJ databases">
        <authorList>
            <person name="Varghese N."/>
            <person name="Submissions S."/>
        </authorList>
    </citation>
    <scope>NUCLEOTIDE SEQUENCE [LARGE SCALE GENOMIC DNA]</scope>
    <source>
        <strain evidence="16">UNC178MFTsu3.1</strain>
    </source>
</reference>
<evidence type="ECO:0000256" key="7">
    <source>
        <dbReference type="ARBA" id="ARBA00022840"/>
    </source>
</evidence>
<dbReference type="InterPro" id="IPR036097">
    <property type="entry name" value="HisK_dim/P_sf"/>
</dbReference>
<dbReference type="InterPro" id="IPR036890">
    <property type="entry name" value="HATPase_C_sf"/>
</dbReference>
<dbReference type="SMART" id="SM00387">
    <property type="entry name" value="HATPase_c"/>
    <property type="match status" value="1"/>
</dbReference>
<dbReference type="CDD" id="cd00082">
    <property type="entry name" value="HisKA"/>
    <property type="match status" value="1"/>
</dbReference>
<keyword evidence="6" id="KW-0418">Kinase</keyword>
<feature type="domain" description="PAS" evidence="13">
    <location>
        <begin position="60"/>
        <end position="115"/>
    </location>
</feature>
<dbReference type="GO" id="GO:0005524">
    <property type="term" value="F:ATP binding"/>
    <property type="evidence" value="ECO:0007669"/>
    <property type="project" value="UniProtKB-KW"/>
</dbReference>
<dbReference type="Pfam" id="PF00072">
    <property type="entry name" value="Response_reg"/>
    <property type="match status" value="1"/>
</dbReference>
<keyword evidence="16" id="KW-1185">Reference proteome</keyword>
<dbReference type="EMBL" id="FONH01000002">
    <property type="protein sequence ID" value="SFE33698.1"/>
    <property type="molecule type" value="Genomic_DNA"/>
</dbReference>
<dbReference type="SMART" id="SM00388">
    <property type="entry name" value="HisKA"/>
    <property type="match status" value="1"/>
</dbReference>
<dbReference type="SUPFAM" id="SSF47384">
    <property type="entry name" value="Homodimeric domain of signal transducing histidine kinase"/>
    <property type="match status" value="1"/>
</dbReference>
<dbReference type="Gene3D" id="3.40.50.2300">
    <property type="match status" value="1"/>
</dbReference>
<comment type="catalytic activity">
    <reaction evidence="1">
        <text>ATP + protein L-histidine = ADP + protein N-phospho-L-histidine.</text>
        <dbReference type="EC" id="2.7.13.3"/>
    </reaction>
</comment>
<evidence type="ECO:0000256" key="8">
    <source>
        <dbReference type="ARBA" id="ARBA00023012"/>
    </source>
</evidence>
<evidence type="ECO:0000256" key="2">
    <source>
        <dbReference type="ARBA" id="ARBA00012438"/>
    </source>
</evidence>
<dbReference type="Gene3D" id="3.30.565.10">
    <property type="entry name" value="Histidine kinase-like ATPase, C-terminal domain"/>
    <property type="match status" value="1"/>
</dbReference>
<evidence type="ECO:0000313" key="15">
    <source>
        <dbReference type="EMBL" id="SFE33698.1"/>
    </source>
</evidence>
<dbReference type="AlphaFoldDB" id="A0A1I1ZQP9"/>
<dbReference type="GO" id="GO:0006355">
    <property type="term" value="P:regulation of DNA-templated transcription"/>
    <property type="evidence" value="ECO:0007669"/>
    <property type="project" value="InterPro"/>
</dbReference>
<evidence type="ECO:0000256" key="4">
    <source>
        <dbReference type="ARBA" id="ARBA00022679"/>
    </source>
</evidence>
<protein>
    <recommendedName>
        <fullName evidence="2">histidine kinase</fullName>
        <ecNumber evidence="2">2.7.13.3</ecNumber>
    </recommendedName>
</protein>
<feature type="modified residue" description="4-aspartylphosphate" evidence="9">
    <location>
        <position position="614"/>
    </location>
</feature>
<evidence type="ECO:0000256" key="10">
    <source>
        <dbReference type="SAM" id="MobiDB-lite"/>
    </source>
</evidence>
<evidence type="ECO:0000259" key="12">
    <source>
        <dbReference type="PROSITE" id="PS50110"/>
    </source>
</evidence>
<sequence length="683" mass="75886">MTTGKRRQGDAPQPGLQEAGLLPTAAKELDEPERFQEARMTTARPLSYELLVHSIVDYAIYMLDTEGRIVSWNKGAERILGYRPEEVIGQPVALFYPTAERRVRRAEYELAMAARTGRHAEEGWRIRKDGSRFWAYVALDAIRGEDGELIGFAKVLRDMTDRRMAEEKLRESERRFRLFVNSVSDCAICMLNLEGLITEWNRGVRRVNGFQAEDMVGRHCALLFAPEEVETGLPRRLLEEARAEGKAAAECWQVRSDGSRFQACVIVDAVHDQSNRLLGFALVIRDISERCDNERHLEEARAQLFQAQKIEALGQLTSGIAHDFNNLLQGIIGSLEVARLRAGQSELKDTVRFIDNAHQAADRAAALTHRLLAFARRQPLVTRAVDVRESILGMEQLLRQTIGESITLRLDFPREPCLVRCDPHHFESSLLNLAINARDAMRDGGLQAIAAGQVDNLDGQQRIASLASGRYVAIAVNDNGCGMDEDTLKRAMDPFFTTKPKDHGTGLGLSMVYGFAVQSGGSLRLRSEPGRGTTVTLYLPVARELEETAVPAPARPRKLPGQPTILLVEDEPAVREPVALRLREMGFVVIEADNGYRGLEILRSPQPLDLAIADVGLPGLNGRLMIDRAPPHRQGLRVLFTTGYADSWVLEQGPPLGEGMDMLTKPFDMGALLSKIYTLAGVD</sequence>
<dbReference type="Gene3D" id="1.10.287.130">
    <property type="match status" value="1"/>
</dbReference>
<gene>
    <name evidence="15" type="ORF">SAMN02799615_00781</name>
</gene>
<feature type="domain" description="PAC" evidence="14">
    <location>
        <begin position="119"/>
        <end position="171"/>
    </location>
</feature>
<keyword evidence="8" id="KW-0902">Two-component regulatory system</keyword>
<dbReference type="PANTHER" id="PTHR43065">
    <property type="entry name" value="SENSOR HISTIDINE KINASE"/>
    <property type="match status" value="1"/>
</dbReference>
<evidence type="ECO:0000256" key="5">
    <source>
        <dbReference type="ARBA" id="ARBA00022741"/>
    </source>
</evidence>
<keyword evidence="5" id="KW-0547">Nucleotide-binding</keyword>
<dbReference type="InterPro" id="IPR013767">
    <property type="entry name" value="PAS_fold"/>
</dbReference>
<dbReference type="PROSITE" id="PS50112">
    <property type="entry name" value="PAS"/>
    <property type="match status" value="2"/>
</dbReference>
<evidence type="ECO:0000259" key="13">
    <source>
        <dbReference type="PROSITE" id="PS50112"/>
    </source>
</evidence>
<dbReference type="InterPro" id="IPR000014">
    <property type="entry name" value="PAS"/>
</dbReference>
<dbReference type="PANTHER" id="PTHR43065:SF49">
    <property type="entry name" value="HISTIDINE KINASE"/>
    <property type="match status" value="1"/>
</dbReference>
<dbReference type="GO" id="GO:0000155">
    <property type="term" value="F:phosphorelay sensor kinase activity"/>
    <property type="evidence" value="ECO:0007669"/>
    <property type="project" value="InterPro"/>
</dbReference>
<dbReference type="SUPFAM" id="SSF52172">
    <property type="entry name" value="CheY-like"/>
    <property type="match status" value="1"/>
</dbReference>
<dbReference type="InterPro" id="IPR003661">
    <property type="entry name" value="HisK_dim/P_dom"/>
</dbReference>
<evidence type="ECO:0000313" key="16">
    <source>
        <dbReference type="Proteomes" id="UP000199477"/>
    </source>
</evidence>
<evidence type="ECO:0000259" key="14">
    <source>
        <dbReference type="PROSITE" id="PS50113"/>
    </source>
</evidence>
<dbReference type="InterPro" id="IPR001610">
    <property type="entry name" value="PAC"/>
</dbReference>
<proteinExistence type="predicted"/>
<evidence type="ECO:0000256" key="1">
    <source>
        <dbReference type="ARBA" id="ARBA00000085"/>
    </source>
</evidence>
<feature type="region of interest" description="Disordered" evidence="10">
    <location>
        <begin position="1"/>
        <end position="23"/>
    </location>
</feature>
<feature type="domain" description="PAC" evidence="14">
    <location>
        <begin position="247"/>
        <end position="299"/>
    </location>
</feature>
<evidence type="ECO:0000256" key="3">
    <source>
        <dbReference type="ARBA" id="ARBA00022553"/>
    </source>
</evidence>
<dbReference type="PROSITE" id="PS50109">
    <property type="entry name" value="HIS_KIN"/>
    <property type="match status" value="1"/>
</dbReference>
<dbReference type="Proteomes" id="UP000199477">
    <property type="component" value="Unassembled WGS sequence"/>
</dbReference>
<dbReference type="Pfam" id="PF00512">
    <property type="entry name" value="HisKA"/>
    <property type="match status" value="1"/>
</dbReference>
<name>A0A1I1ZQP9_9GAMM</name>
<dbReference type="PROSITE" id="PS50113">
    <property type="entry name" value="PAC"/>
    <property type="match status" value="2"/>
</dbReference>
<dbReference type="PROSITE" id="PS50110">
    <property type="entry name" value="RESPONSE_REGULATORY"/>
    <property type="match status" value="1"/>
</dbReference>
<feature type="domain" description="Histidine kinase" evidence="11">
    <location>
        <begin position="319"/>
        <end position="543"/>
    </location>
</feature>
<dbReference type="Pfam" id="PF00989">
    <property type="entry name" value="PAS"/>
    <property type="match status" value="1"/>
</dbReference>
<organism evidence="15 16">
    <name type="scientific">Dyella marensis</name>
    <dbReference type="NCBI Taxonomy" id="500610"/>
    <lineage>
        <taxon>Bacteria</taxon>
        <taxon>Pseudomonadati</taxon>
        <taxon>Pseudomonadota</taxon>
        <taxon>Gammaproteobacteria</taxon>
        <taxon>Lysobacterales</taxon>
        <taxon>Rhodanobacteraceae</taxon>
        <taxon>Dyella</taxon>
    </lineage>
</organism>
<dbReference type="InterPro" id="IPR035965">
    <property type="entry name" value="PAS-like_dom_sf"/>
</dbReference>
<dbReference type="SUPFAM" id="SSF55785">
    <property type="entry name" value="PYP-like sensor domain (PAS domain)"/>
    <property type="match status" value="2"/>
</dbReference>
<keyword evidence="3 9" id="KW-0597">Phosphoprotein</keyword>
<accession>A0A1I1ZQP9</accession>
<dbReference type="InterPro" id="IPR003594">
    <property type="entry name" value="HATPase_dom"/>
</dbReference>
<feature type="domain" description="Response regulatory" evidence="12">
    <location>
        <begin position="564"/>
        <end position="680"/>
    </location>
</feature>
<dbReference type="InterPro" id="IPR011006">
    <property type="entry name" value="CheY-like_superfamily"/>
</dbReference>
<dbReference type="PRINTS" id="PR00344">
    <property type="entry name" value="BCTRLSENSOR"/>
</dbReference>
<evidence type="ECO:0000259" key="11">
    <source>
        <dbReference type="PROSITE" id="PS50109"/>
    </source>
</evidence>
<feature type="domain" description="PAS" evidence="13">
    <location>
        <begin position="172"/>
        <end position="245"/>
    </location>
</feature>
<dbReference type="SUPFAM" id="SSF55874">
    <property type="entry name" value="ATPase domain of HSP90 chaperone/DNA topoisomerase II/histidine kinase"/>
    <property type="match status" value="1"/>
</dbReference>
<keyword evidence="4" id="KW-0808">Transferase</keyword>
<dbReference type="SMART" id="SM00091">
    <property type="entry name" value="PAS"/>
    <property type="match status" value="2"/>
</dbReference>
<dbReference type="Pfam" id="PF13426">
    <property type="entry name" value="PAS_9"/>
    <property type="match status" value="1"/>
</dbReference>
<dbReference type="InterPro" id="IPR001789">
    <property type="entry name" value="Sig_transdc_resp-reg_receiver"/>
</dbReference>
<dbReference type="InterPro" id="IPR004358">
    <property type="entry name" value="Sig_transdc_His_kin-like_C"/>
</dbReference>
<evidence type="ECO:0000256" key="6">
    <source>
        <dbReference type="ARBA" id="ARBA00022777"/>
    </source>
</evidence>
<dbReference type="InterPro" id="IPR005467">
    <property type="entry name" value="His_kinase_dom"/>
</dbReference>
<dbReference type="NCBIfam" id="TIGR00229">
    <property type="entry name" value="sensory_box"/>
    <property type="match status" value="2"/>
</dbReference>
<dbReference type="SMART" id="SM00448">
    <property type="entry name" value="REC"/>
    <property type="match status" value="1"/>
</dbReference>
<dbReference type="CDD" id="cd00130">
    <property type="entry name" value="PAS"/>
    <property type="match status" value="2"/>
</dbReference>
<dbReference type="EC" id="2.7.13.3" evidence="2"/>
<keyword evidence="7" id="KW-0067">ATP-binding</keyword>
<dbReference type="InterPro" id="IPR000700">
    <property type="entry name" value="PAS-assoc_C"/>
</dbReference>
<evidence type="ECO:0000256" key="9">
    <source>
        <dbReference type="PROSITE-ProRule" id="PRU00169"/>
    </source>
</evidence>
<dbReference type="SMART" id="SM00086">
    <property type="entry name" value="PAC"/>
    <property type="match status" value="2"/>
</dbReference>